<name>A0A496PLZ0_9MICC</name>
<dbReference type="InterPro" id="IPR036928">
    <property type="entry name" value="AS_sf"/>
</dbReference>
<protein>
    <submittedName>
        <fullName evidence="3">Amidase</fullName>
    </submittedName>
</protein>
<accession>A0A496PLZ0</accession>
<sequence length="470" mass="48991">MSSEPSLAGVGPFGGTSLAEVGARLRNREISAEELTEQALASAHLHNPSLNCFVTIDDEGALRAARQADRELEAGLDRGPLHGMPVGVKDMIATSGLRTTMGSRHFSDHVPVIDADVVTSLRQSGAVVLGKTQTHEFAYGPTSDRAATGPARNPHDTQRMTGGSSGGSGAAVAAGIVPVALGTDTGGSARVPAALCGTVGMRPTQGALPSRGAFPLSPTMDVVGPLAGSVADLAASWWALSAGSDLAGARLPRWKEWAARPPVEVAAVRIASVDSALTQRAGQRSRAAAGLALNALGQSGAASRVVGLPEIDQSARLYGLIQSGEAYAIHAQRVSEHPELFEPEVLERLTAASEVSGWEYVRALEERLKLRASVLERLTTTDILVMPTVPIEAPLVDQRELSGEGEWSGVREALLSMTLPWSLLGFPALSVPVPSTDSHLPDSVQLIAKPGQERLLMDVAAALESQLRAG</sequence>
<evidence type="ECO:0000256" key="1">
    <source>
        <dbReference type="SAM" id="MobiDB-lite"/>
    </source>
</evidence>
<dbReference type="InterPro" id="IPR000120">
    <property type="entry name" value="Amidase"/>
</dbReference>
<evidence type="ECO:0000313" key="4">
    <source>
        <dbReference type="Proteomes" id="UP000273119"/>
    </source>
</evidence>
<evidence type="ECO:0000313" key="3">
    <source>
        <dbReference type="EMBL" id="RKW71547.1"/>
    </source>
</evidence>
<dbReference type="RefSeq" id="WP_121483810.1">
    <property type="nucleotide sequence ID" value="NZ_QQXL01000001.1"/>
</dbReference>
<gene>
    <name evidence="3" type="ORF">DWQ67_01495</name>
</gene>
<dbReference type="PANTHER" id="PTHR11895:SF176">
    <property type="entry name" value="AMIDASE AMID-RELATED"/>
    <property type="match status" value="1"/>
</dbReference>
<dbReference type="Proteomes" id="UP000273119">
    <property type="component" value="Unassembled WGS sequence"/>
</dbReference>
<feature type="region of interest" description="Disordered" evidence="1">
    <location>
        <begin position="139"/>
        <end position="167"/>
    </location>
</feature>
<evidence type="ECO:0000259" key="2">
    <source>
        <dbReference type="Pfam" id="PF01425"/>
    </source>
</evidence>
<dbReference type="Pfam" id="PF01425">
    <property type="entry name" value="Amidase"/>
    <property type="match status" value="1"/>
</dbReference>
<dbReference type="SUPFAM" id="SSF75304">
    <property type="entry name" value="Amidase signature (AS) enzymes"/>
    <property type="match status" value="1"/>
</dbReference>
<reference evidence="3 4" key="1">
    <citation type="submission" date="2018-07" db="EMBL/GenBank/DDBJ databases">
        <title>Arthrobacter sp. nov., isolated from raw cow's milk with high bacterial count.</title>
        <authorList>
            <person name="Hahne J."/>
            <person name="Isele D."/>
            <person name="Lipski A."/>
        </authorList>
    </citation>
    <scope>NUCLEOTIDE SEQUENCE [LARGE SCALE GENOMIC DNA]</scope>
    <source>
        <strain evidence="3 4">JZ R-183</strain>
    </source>
</reference>
<keyword evidence="4" id="KW-1185">Reference proteome</keyword>
<dbReference type="GO" id="GO:0003824">
    <property type="term" value="F:catalytic activity"/>
    <property type="evidence" value="ECO:0007669"/>
    <property type="project" value="InterPro"/>
</dbReference>
<dbReference type="PANTHER" id="PTHR11895">
    <property type="entry name" value="TRANSAMIDASE"/>
    <property type="match status" value="1"/>
</dbReference>
<dbReference type="EMBL" id="QQXL01000001">
    <property type="protein sequence ID" value="RKW71547.1"/>
    <property type="molecule type" value="Genomic_DNA"/>
</dbReference>
<dbReference type="AlphaFoldDB" id="A0A496PLZ0"/>
<dbReference type="Gene3D" id="3.90.1300.10">
    <property type="entry name" value="Amidase signature (AS) domain"/>
    <property type="match status" value="1"/>
</dbReference>
<proteinExistence type="predicted"/>
<organism evidence="3 4">
    <name type="scientific">Galactobacter caseinivorans</name>
    <dbReference type="NCBI Taxonomy" id="2676123"/>
    <lineage>
        <taxon>Bacteria</taxon>
        <taxon>Bacillati</taxon>
        <taxon>Actinomycetota</taxon>
        <taxon>Actinomycetes</taxon>
        <taxon>Micrococcales</taxon>
        <taxon>Micrococcaceae</taxon>
        <taxon>Galactobacter</taxon>
    </lineage>
</organism>
<dbReference type="InterPro" id="IPR023631">
    <property type="entry name" value="Amidase_dom"/>
</dbReference>
<comment type="caution">
    <text evidence="3">The sequence shown here is derived from an EMBL/GenBank/DDBJ whole genome shotgun (WGS) entry which is preliminary data.</text>
</comment>
<feature type="domain" description="Amidase" evidence="2">
    <location>
        <begin position="34"/>
        <end position="456"/>
    </location>
</feature>